<name>A0A9P0FGB6_BRAAE</name>
<gene>
    <name evidence="2" type="ORF">MELIAE_LOCUS6589</name>
</gene>
<organism evidence="2 3">
    <name type="scientific">Brassicogethes aeneus</name>
    <name type="common">Rape pollen beetle</name>
    <name type="synonym">Meligethes aeneus</name>
    <dbReference type="NCBI Taxonomy" id="1431903"/>
    <lineage>
        <taxon>Eukaryota</taxon>
        <taxon>Metazoa</taxon>
        <taxon>Ecdysozoa</taxon>
        <taxon>Arthropoda</taxon>
        <taxon>Hexapoda</taxon>
        <taxon>Insecta</taxon>
        <taxon>Pterygota</taxon>
        <taxon>Neoptera</taxon>
        <taxon>Endopterygota</taxon>
        <taxon>Coleoptera</taxon>
        <taxon>Polyphaga</taxon>
        <taxon>Cucujiformia</taxon>
        <taxon>Nitidulidae</taxon>
        <taxon>Meligethinae</taxon>
        <taxon>Brassicogethes</taxon>
    </lineage>
</organism>
<dbReference type="Proteomes" id="UP001154078">
    <property type="component" value="Chromosome 4"/>
</dbReference>
<dbReference type="EMBL" id="OV121135">
    <property type="protein sequence ID" value="CAH0555154.1"/>
    <property type="molecule type" value="Genomic_DNA"/>
</dbReference>
<dbReference type="AlphaFoldDB" id="A0A9P0FGB6"/>
<accession>A0A9P0FGB6</accession>
<evidence type="ECO:0000313" key="3">
    <source>
        <dbReference type="Proteomes" id="UP001154078"/>
    </source>
</evidence>
<evidence type="ECO:0000256" key="1">
    <source>
        <dbReference type="SAM" id="Coils"/>
    </source>
</evidence>
<protein>
    <submittedName>
        <fullName evidence="2">Uncharacterized protein</fullName>
    </submittedName>
</protein>
<sequence length="277" mass="32303">MYELQPSEEEGGLGTIRYIYLNSMKTRFNNIEENKVYVCATYLDPRFKKDDLSPKANTKAIQWLREEFETKEDQLNSHNNRNKLPLPSCSFHSSSTEIEIDHSSSFEPPTKKIKMNFWEYYKRTLPIKKEKNLSESKTTFEKEIERYDLHKTENHQETPILNVFACMRQSAAVKSALCAHQIESEEDSNVPHEERNLNLKRKIKLLYKIIDELEDKNRLLVENCDLLKEKVKFLTKQEKNAVTKKVNNKHEKVCIVDNQVASSSSIETSKPLLALSG</sequence>
<feature type="coiled-coil region" evidence="1">
    <location>
        <begin position="196"/>
        <end position="230"/>
    </location>
</feature>
<evidence type="ECO:0000313" key="2">
    <source>
        <dbReference type="EMBL" id="CAH0555154.1"/>
    </source>
</evidence>
<dbReference type="OrthoDB" id="1607513at2759"/>
<keyword evidence="3" id="KW-1185">Reference proteome</keyword>
<keyword evidence="1" id="KW-0175">Coiled coil</keyword>
<reference evidence="2" key="1">
    <citation type="submission" date="2021-12" db="EMBL/GenBank/DDBJ databases">
        <authorList>
            <person name="King R."/>
        </authorList>
    </citation>
    <scope>NUCLEOTIDE SEQUENCE</scope>
</reference>
<proteinExistence type="predicted"/>